<evidence type="ECO:0000313" key="10">
    <source>
        <dbReference type="EMBL" id="NDV89112.1"/>
    </source>
</evidence>
<feature type="transmembrane region" description="Helical" evidence="9">
    <location>
        <begin position="471"/>
        <end position="498"/>
    </location>
</feature>
<dbReference type="FunFam" id="1.20.1640.10:FF:000001">
    <property type="entry name" value="Efflux pump membrane transporter"/>
    <property type="match status" value="1"/>
</dbReference>
<keyword evidence="7 9" id="KW-1133">Transmembrane helix</keyword>
<keyword evidence="5 9" id="KW-0997">Cell inner membrane</keyword>
<reference evidence="10 11" key="1">
    <citation type="submission" date="2020-01" db="EMBL/GenBank/DDBJ databases">
        <title>Genomes of bacteria type strains.</title>
        <authorList>
            <person name="Chen J."/>
            <person name="Zhu S."/>
            <person name="Chen J."/>
        </authorList>
    </citation>
    <scope>NUCLEOTIDE SEQUENCE [LARGE SCALE GENOMIC DNA]</scope>
    <source>
        <strain evidence="10 11">KCTC 52919</strain>
    </source>
</reference>
<proteinExistence type="inferred from homology"/>
<feature type="transmembrane region" description="Helical" evidence="9">
    <location>
        <begin position="981"/>
        <end position="1003"/>
    </location>
</feature>
<comment type="similarity">
    <text evidence="2 9">Belongs to the resistance-nodulation-cell division (RND) (TC 2.A.6) family.</text>
</comment>
<dbReference type="GO" id="GO:0042910">
    <property type="term" value="F:xenobiotic transmembrane transporter activity"/>
    <property type="evidence" value="ECO:0007669"/>
    <property type="project" value="TreeGrafter"/>
</dbReference>
<dbReference type="PRINTS" id="PR00702">
    <property type="entry name" value="ACRIFLAVINRP"/>
</dbReference>
<feature type="transmembrane region" description="Helical" evidence="9">
    <location>
        <begin position="1009"/>
        <end position="1035"/>
    </location>
</feature>
<sequence>MKIAHFFIDRPIVAAVLSLLILIAGGLSLLQLPLSEYPAVTPPTVVVRAAYPGASPKVIAETVAVPIEQEVNGTDGMLYMSSQATTDGRLALTLTFEQGVDPDIAQVQVQNRVSRAVPRLPEIVQRLGVVTEMTSPDILMVVHLLSPEGRYDPLYLSNFAHLQVRDELRRLAGVGDALVWGAGEYSMRVWLDPTKVAARGLTPSDVVAAIREQNVEVAGGSLGQAPDSSSPLQVTVSAAGRLADEEAFRNIIVRTGAEGQVTRLGSIARVELGADAYALRSLLDGKPAVAIQIIQNPGGNALETASAVRTKMAALQETFPAGLEYRIAYDPSQFVSASIENVVATLLEATLLVVLVVVLFLQTWRASVIPLVAVPVSLIGTLAVMHLLGFSLNTLSLFGLVLSIGIVVDDAIVVVENVERHLSLGSTPKEAARKAMSEVTGPIIAITSVLTAVFVPTAFLSGLTGQFYSQFALTIAISTILSAVNSLTLSPALAAILLRPHGARRDLLTRIIDRLFGWFFQIFNQGFEAASNGYVGVTRRAIRASALVLIVYGGLVGLAYVGFTSVPTGFVPIQDKYFLVGIAQLPPGASLERTEDVARRVSEIALSEPGVESVVAFPGLSINGFVNMPNAAVLFAMLDPFEERAEPEMAAGAIAGRLQGKLGAVRDGFVGFFPPPPVPGIGAVGGFKMLVEDRAGLGYEALYAATQELMAKAGQTPGITGLMTSFEINAPEIDVHVDREKAKAQGVSVASVYEALQVYLGSFYVNDFNKFGRTYRVNIQADAEHRMDSGALARIHVRNERGGMVPLSSLVTAGAGSGPDRVIRYNGYPSADVSGGPAPGFSSGEAVAAMERLAAETLPEGMGFEWTDLALQEKLAGHAGLWVFPLAVLLAYLILAAQYGSWSLPLAVLLIAPMALLSAVAGVWWTGGDNNVFTQIGFIVLVGLAAKNAILIVEFAQTREDEGLDPIAAALEAAKLRLRPILMTSIAFVVGVVPLALATGAGAEMRQAMGVAVLFGMLGVTLFGLVLTPVLYVLVRQQKERADHDRMHPVDVAR</sequence>
<protein>
    <recommendedName>
        <fullName evidence="9">Efflux pump membrane transporter</fullName>
    </recommendedName>
</protein>
<keyword evidence="3 9" id="KW-0813">Transport</keyword>
<dbReference type="Proteomes" id="UP000476332">
    <property type="component" value="Unassembled WGS sequence"/>
</dbReference>
<dbReference type="Pfam" id="PF00873">
    <property type="entry name" value="ACR_tran"/>
    <property type="match status" value="1"/>
</dbReference>
<feature type="transmembrane region" description="Helical" evidence="9">
    <location>
        <begin position="439"/>
        <end position="459"/>
    </location>
</feature>
<dbReference type="Gene3D" id="1.20.1640.10">
    <property type="entry name" value="Multidrug efflux transporter AcrB transmembrane domain"/>
    <property type="match status" value="2"/>
</dbReference>
<dbReference type="AlphaFoldDB" id="A0A6L9MN34"/>
<evidence type="ECO:0000256" key="7">
    <source>
        <dbReference type="ARBA" id="ARBA00022989"/>
    </source>
</evidence>
<evidence type="ECO:0000256" key="1">
    <source>
        <dbReference type="ARBA" id="ARBA00004429"/>
    </source>
</evidence>
<feature type="transmembrane region" description="Helical" evidence="9">
    <location>
        <begin position="932"/>
        <end position="953"/>
    </location>
</feature>
<feature type="transmembrane region" description="Helical" evidence="9">
    <location>
        <begin position="879"/>
        <end position="897"/>
    </location>
</feature>
<dbReference type="Gene3D" id="3.30.70.1320">
    <property type="entry name" value="Multidrug efflux transporter AcrB pore domain like"/>
    <property type="match status" value="1"/>
</dbReference>
<evidence type="ECO:0000313" key="11">
    <source>
        <dbReference type="Proteomes" id="UP000476332"/>
    </source>
</evidence>
<keyword evidence="6 9" id="KW-0812">Transmembrane</keyword>
<evidence type="ECO:0000256" key="8">
    <source>
        <dbReference type="ARBA" id="ARBA00023136"/>
    </source>
</evidence>
<dbReference type="InterPro" id="IPR001036">
    <property type="entry name" value="Acrflvin-R"/>
</dbReference>
<dbReference type="FunFam" id="3.30.70.1430:FF:000001">
    <property type="entry name" value="Efflux pump membrane transporter"/>
    <property type="match status" value="1"/>
</dbReference>
<name>A0A6L9MN34_9HYPH</name>
<dbReference type="NCBIfam" id="NF000282">
    <property type="entry name" value="RND_permease_1"/>
    <property type="match status" value="1"/>
</dbReference>
<comment type="subcellular location">
    <subcellularLocation>
        <location evidence="1 9">Cell inner membrane</location>
        <topology evidence="1 9">Multi-pass membrane protein</topology>
    </subcellularLocation>
</comment>
<dbReference type="SUPFAM" id="SSF82693">
    <property type="entry name" value="Multidrug efflux transporter AcrB pore domain, PN1, PN2, PC1 and PC2 subdomains"/>
    <property type="match status" value="3"/>
</dbReference>
<evidence type="ECO:0000256" key="2">
    <source>
        <dbReference type="ARBA" id="ARBA00010942"/>
    </source>
</evidence>
<keyword evidence="11" id="KW-1185">Reference proteome</keyword>
<evidence type="ECO:0000256" key="5">
    <source>
        <dbReference type="ARBA" id="ARBA00022519"/>
    </source>
</evidence>
<feature type="transmembrane region" description="Helical" evidence="9">
    <location>
        <begin position="368"/>
        <end position="389"/>
    </location>
</feature>
<dbReference type="RefSeq" id="WP_163045966.1">
    <property type="nucleotide sequence ID" value="NZ_JAAAMJ010000028.1"/>
</dbReference>
<dbReference type="GO" id="GO:0015562">
    <property type="term" value="F:efflux transmembrane transporter activity"/>
    <property type="evidence" value="ECO:0007669"/>
    <property type="project" value="InterPro"/>
</dbReference>
<dbReference type="Gene3D" id="3.30.2090.10">
    <property type="entry name" value="Multidrug efflux transporter AcrB TolC docking domain, DN and DC subdomains"/>
    <property type="match status" value="2"/>
</dbReference>
<dbReference type="GO" id="GO:0005886">
    <property type="term" value="C:plasma membrane"/>
    <property type="evidence" value="ECO:0007669"/>
    <property type="project" value="UniProtKB-SubCell"/>
</dbReference>
<comment type="caution">
    <text evidence="10">The sequence shown here is derived from an EMBL/GenBank/DDBJ whole genome shotgun (WGS) entry which is preliminary data.</text>
</comment>
<organism evidence="10 11">
    <name type="scientific">Aurantimonas aggregata</name>
    <dbReference type="NCBI Taxonomy" id="2047720"/>
    <lineage>
        <taxon>Bacteria</taxon>
        <taxon>Pseudomonadati</taxon>
        <taxon>Pseudomonadota</taxon>
        <taxon>Alphaproteobacteria</taxon>
        <taxon>Hyphomicrobiales</taxon>
        <taxon>Aurantimonadaceae</taxon>
        <taxon>Aurantimonas</taxon>
    </lineage>
</organism>
<dbReference type="Gene3D" id="3.30.70.1430">
    <property type="entry name" value="Multidrug efflux transporter AcrB pore domain"/>
    <property type="match status" value="2"/>
</dbReference>
<dbReference type="SUPFAM" id="SSF82714">
    <property type="entry name" value="Multidrug efflux transporter AcrB TolC docking domain, DN and DC subdomains"/>
    <property type="match status" value="2"/>
</dbReference>
<dbReference type="PANTHER" id="PTHR32063:SF26">
    <property type="entry name" value="EFFLUX PUMP MEMBRANE TRANSPORTER"/>
    <property type="match status" value="1"/>
</dbReference>
<feature type="transmembrane region" description="Helical" evidence="9">
    <location>
        <begin position="342"/>
        <end position="361"/>
    </location>
</feature>
<evidence type="ECO:0000256" key="3">
    <source>
        <dbReference type="ARBA" id="ARBA00022448"/>
    </source>
</evidence>
<evidence type="ECO:0000256" key="9">
    <source>
        <dbReference type="RuleBase" id="RU364070"/>
    </source>
</evidence>
<feature type="transmembrane region" description="Helical" evidence="9">
    <location>
        <begin position="12"/>
        <end position="34"/>
    </location>
</feature>
<gene>
    <name evidence="10" type="ORF">GTW51_20785</name>
</gene>
<feature type="transmembrane region" description="Helical" evidence="9">
    <location>
        <begin position="904"/>
        <end position="926"/>
    </location>
</feature>
<feature type="transmembrane region" description="Helical" evidence="9">
    <location>
        <begin position="544"/>
        <end position="563"/>
    </location>
</feature>
<evidence type="ECO:0000256" key="4">
    <source>
        <dbReference type="ARBA" id="ARBA00022475"/>
    </source>
</evidence>
<dbReference type="InterPro" id="IPR027463">
    <property type="entry name" value="AcrB_DN_DC_subdom"/>
</dbReference>
<feature type="transmembrane region" description="Helical" evidence="9">
    <location>
        <begin position="395"/>
        <end position="418"/>
    </location>
</feature>
<dbReference type="SUPFAM" id="SSF82866">
    <property type="entry name" value="Multidrug efflux transporter AcrB transmembrane domain"/>
    <property type="match status" value="2"/>
</dbReference>
<dbReference type="NCBIfam" id="TIGR00915">
    <property type="entry name" value="2A0602"/>
    <property type="match status" value="1"/>
</dbReference>
<keyword evidence="8 9" id="KW-0472">Membrane</keyword>
<evidence type="ECO:0000256" key="6">
    <source>
        <dbReference type="ARBA" id="ARBA00022692"/>
    </source>
</evidence>
<dbReference type="PANTHER" id="PTHR32063">
    <property type="match status" value="1"/>
</dbReference>
<dbReference type="InterPro" id="IPR004764">
    <property type="entry name" value="MdtF-like"/>
</dbReference>
<keyword evidence="4" id="KW-1003">Cell membrane</keyword>
<dbReference type="GO" id="GO:0009636">
    <property type="term" value="P:response to toxic substance"/>
    <property type="evidence" value="ECO:0007669"/>
    <property type="project" value="UniProtKB-ARBA"/>
</dbReference>
<dbReference type="EMBL" id="JAAAMJ010000028">
    <property type="protein sequence ID" value="NDV89112.1"/>
    <property type="molecule type" value="Genomic_DNA"/>
</dbReference>
<dbReference type="Gene3D" id="3.30.70.1440">
    <property type="entry name" value="Multidrug efflux transporter AcrB pore domain"/>
    <property type="match status" value="1"/>
</dbReference>
<accession>A0A6L9MN34</accession>